<sequence>MTEIFPDLIDSLCIDYRTFPSKPPIYGEVIYDKVGNYVSIDSTKGTEKQKQEILDWERNQDSIDKAIEKDTSKLIVAFNPKIEKSSKDLKEYLGEHFKGVKILNPKIEGDSTYTIDYKNIPLKGKFEIRNISEFPKDRYEFWRKKYDFIFAGAVYFTRIQFDKERKYGVLDGGFSCGRHCGIGVRIYIKKINDKWIIDKIDNTSVS</sequence>
<dbReference type="Proteomes" id="UP000317289">
    <property type="component" value="Unassembled WGS sequence"/>
</dbReference>
<reference evidence="2 3" key="1">
    <citation type="submission" date="2017-05" db="EMBL/GenBank/DDBJ databases">
        <authorList>
            <person name="Varghese N."/>
            <person name="Submissions S."/>
        </authorList>
    </citation>
    <scope>NUCLEOTIDE SEQUENCE [LARGE SCALE GENOMIC DNA]</scope>
    <source>
        <strain evidence="2 3">DSM 19382</strain>
    </source>
</reference>
<accession>A0A521AXI6</accession>
<protein>
    <submittedName>
        <fullName evidence="2">Uncharacterized protein</fullName>
    </submittedName>
</protein>
<dbReference type="RefSeq" id="WP_142449216.1">
    <property type="nucleotide sequence ID" value="NZ_FXTA01000001.1"/>
</dbReference>
<evidence type="ECO:0000313" key="3">
    <source>
        <dbReference type="Proteomes" id="UP000317289"/>
    </source>
</evidence>
<evidence type="ECO:0000313" key="2">
    <source>
        <dbReference type="EMBL" id="SMO39557.1"/>
    </source>
</evidence>
<name>A0A521AXI6_9FLAO</name>
<organism evidence="2 3">
    <name type="scientific">Flavobacterium resistens</name>
    <dbReference type="NCBI Taxonomy" id="443612"/>
    <lineage>
        <taxon>Bacteria</taxon>
        <taxon>Pseudomonadati</taxon>
        <taxon>Bacteroidota</taxon>
        <taxon>Flavobacteriia</taxon>
        <taxon>Flavobacteriales</taxon>
        <taxon>Flavobacteriaceae</taxon>
        <taxon>Flavobacterium</taxon>
    </lineage>
</organism>
<reference evidence="1 4" key="2">
    <citation type="submission" date="2019-11" db="EMBL/GenBank/DDBJ databases">
        <title>Flavobacterium resistens genome.</title>
        <authorList>
            <person name="Wilson V.M."/>
            <person name="Newman J.D."/>
        </authorList>
    </citation>
    <scope>NUCLEOTIDE SEQUENCE [LARGE SCALE GENOMIC DNA]</scope>
    <source>
        <strain evidence="1 4">DSM 19382</strain>
    </source>
</reference>
<dbReference type="OrthoDB" id="1048413at2"/>
<dbReference type="EMBL" id="FXTA01000001">
    <property type="protein sequence ID" value="SMO39557.1"/>
    <property type="molecule type" value="Genomic_DNA"/>
</dbReference>
<evidence type="ECO:0000313" key="4">
    <source>
        <dbReference type="Proteomes" id="UP000468990"/>
    </source>
</evidence>
<keyword evidence="4" id="KW-1185">Reference proteome</keyword>
<evidence type="ECO:0000313" key="1">
    <source>
        <dbReference type="EMBL" id="MRX68471.1"/>
    </source>
</evidence>
<gene>
    <name evidence="1" type="ORF">GJU42_10915</name>
    <name evidence="2" type="ORF">SAMN06265349_101513</name>
</gene>
<proteinExistence type="predicted"/>
<dbReference type="EMBL" id="WKKG01000005">
    <property type="protein sequence ID" value="MRX68471.1"/>
    <property type="molecule type" value="Genomic_DNA"/>
</dbReference>
<dbReference type="Proteomes" id="UP000468990">
    <property type="component" value="Unassembled WGS sequence"/>
</dbReference>
<dbReference type="AlphaFoldDB" id="A0A521AXI6"/>